<dbReference type="EMBL" id="JAKKPZ010000014">
    <property type="protein sequence ID" value="KAI1713850.1"/>
    <property type="molecule type" value="Genomic_DNA"/>
</dbReference>
<protein>
    <submittedName>
        <fullName evidence="2">Uncharacterized protein</fullName>
    </submittedName>
</protein>
<organism evidence="2 3">
    <name type="scientific">Ditylenchus destructor</name>
    <dbReference type="NCBI Taxonomy" id="166010"/>
    <lineage>
        <taxon>Eukaryota</taxon>
        <taxon>Metazoa</taxon>
        <taxon>Ecdysozoa</taxon>
        <taxon>Nematoda</taxon>
        <taxon>Chromadorea</taxon>
        <taxon>Rhabditida</taxon>
        <taxon>Tylenchina</taxon>
        <taxon>Tylenchomorpha</taxon>
        <taxon>Sphaerularioidea</taxon>
        <taxon>Anguinidae</taxon>
        <taxon>Anguininae</taxon>
        <taxon>Ditylenchus</taxon>
    </lineage>
</organism>
<dbReference type="AlphaFoldDB" id="A0AAD4N4U4"/>
<name>A0AAD4N4U4_9BILA</name>
<keyword evidence="3" id="KW-1185">Reference proteome</keyword>
<evidence type="ECO:0000256" key="1">
    <source>
        <dbReference type="SAM" id="MobiDB-lite"/>
    </source>
</evidence>
<comment type="caution">
    <text evidence="2">The sequence shown here is derived from an EMBL/GenBank/DDBJ whole genome shotgun (WGS) entry which is preliminary data.</text>
</comment>
<evidence type="ECO:0000313" key="3">
    <source>
        <dbReference type="Proteomes" id="UP001201812"/>
    </source>
</evidence>
<feature type="region of interest" description="Disordered" evidence="1">
    <location>
        <begin position="1"/>
        <end position="30"/>
    </location>
</feature>
<dbReference type="Proteomes" id="UP001201812">
    <property type="component" value="Unassembled WGS sequence"/>
</dbReference>
<proteinExistence type="predicted"/>
<accession>A0AAD4N4U4</accession>
<sequence>MSLISHRCPPPARQIIQTSEGKQSNEKERMGAQAELLGNRSRARPCVCDCGGLEQPHIPTKRVKEPKKRKRQARLASKVHFTTGHRTPIGLGPWVWAAWEACSAPQPSPFHHTGCLGHGGGHLTCYRLCLCNALFAHALSHRQSKVYNFSRKLACVLSEWRRLTSLRRFYWKELSPTATTTKTAGRDGVVKYSYQPAGQDPANVRNN</sequence>
<evidence type="ECO:0000313" key="2">
    <source>
        <dbReference type="EMBL" id="KAI1713850.1"/>
    </source>
</evidence>
<gene>
    <name evidence="2" type="ORF">DdX_08732</name>
</gene>
<reference evidence="2" key="1">
    <citation type="submission" date="2022-01" db="EMBL/GenBank/DDBJ databases">
        <title>Genome Sequence Resource for Two Populations of Ditylenchus destructor, the Migratory Endoparasitic Phytonematode.</title>
        <authorList>
            <person name="Zhang H."/>
            <person name="Lin R."/>
            <person name="Xie B."/>
        </authorList>
    </citation>
    <scope>NUCLEOTIDE SEQUENCE</scope>
    <source>
        <strain evidence="2">BazhouSP</strain>
    </source>
</reference>